<dbReference type="SUPFAM" id="SSF54001">
    <property type="entry name" value="Cysteine proteinases"/>
    <property type="match status" value="1"/>
</dbReference>
<dbReference type="InterPro" id="IPR038765">
    <property type="entry name" value="Papain-like_cys_pep_sf"/>
</dbReference>
<feature type="region of interest" description="Disordered" evidence="19">
    <location>
        <begin position="1"/>
        <end position="21"/>
    </location>
</feature>
<dbReference type="EC" id="3.4.22.-" evidence="18"/>
<proteinExistence type="inferred from homology"/>
<dbReference type="GO" id="GO:0005829">
    <property type="term" value="C:cytosol"/>
    <property type="evidence" value="ECO:0007669"/>
    <property type="project" value="UniProtKB-SubCell"/>
</dbReference>
<dbReference type="Pfam" id="PF03416">
    <property type="entry name" value="Peptidase_C54"/>
    <property type="match status" value="1"/>
</dbReference>
<accession>A0A852ATZ1</accession>
<dbReference type="GO" id="GO:0004197">
    <property type="term" value="F:cysteine-type endopeptidase activity"/>
    <property type="evidence" value="ECO:0007669"/>
    <property type="project" value="TreeGrafter"/>
</dbReference>
<evidence type="ECO:0000256" key="19">
    <source>
        <dbReference type="SAM" id="MobiDB-lite"/>
    </source>
</evidence>
<evidence type="ECO:0000259" key="20">
    <source>
        <dbReference type="Pfam" id="PF03416"/>
    </source>
</evidence>
<keyword evidence="8 18" id="KW-0645">Protease</keyword>
<organism evidence="21 22">
    <name type="scientific">Chloropsis cyanopogon</name>
    <dbReference type="NCBI Taxonomy" id="1218682"/>
    <lineage>
        <taxon>Eukaryota</taxon>
        <taxon>Metazoa</taxon>
        <taxon>Chordata</taxon>
        <taxon>Craniata</taxon>
        <taxon>Vertebrata</taxon>
        <taxon>Euteleostomi</taxon>
        <taxon>Archelosauria</taxon>
        <taxon>Archosauria</taxon>
        <taxon>Dinosauria</taxon>
        <taxon>Saurischia</taxon>
        <taxon>Theropoda</taxon>
        <taxon>Coelurosauria</taxon>
        <taxon>Aves</taxon>
        <taxon>Neognathae</taxon>
        <taxon>Neoaves</taxon>
        <taxon>Telluraves</taxon>
        <taxon>Australaves</taxon>
        <taxon>Passeriformes</taxon>
        <taxon>Corvoidea</taxon>
        <taxon>Irenidae</taxon>
        <taxon>Chloropsis</taxon>
    </lineage>
</organism>
<dbReference type="InterPro" id="IPR005078">
    <property type="entry name" value="Peptidase_C54"/>
</dbReference>
<evidence type="ECO:0000313" key="21">
    <source>
        <dbReference type="EMBL" id="NXP59691.1"/>
    </source>
</evidence>
<evidence type="ECO:0000256" key="8">
    <source>
        <dbReference type="ARBA" id="ARBA00022670"/>
    </source>
</evidence>
<gene>
    <name evidence="21" type="primary">Atg4b_0</name>
    <name evidence="21" type="ORF">CHLCYA_R14206</name>
</gene>
<comment type="similarity">
    <text evidence="5 18">Belongs to the peptidase C54 family.</text>
</comment>
<evidence type="ECO:0000256" key="1">
    <source>
        <dbReference type="ARBA" id="ARBA00004173"/>
    </source>
</evidence>
<evidence type="ECO:0000256" key="11">
    <source>
        <dbReference type="ARBA" id="ARBA00022824"/>
    </source>
</evidence>
<evidence type="ECO:0000256" key="14">
    <source>
        <dbReference type="ARBA" id="ARBA00023128"/>
    </source>
</evidence>
<feature type="non-terminal residue" evidence="21">
    <location>
        <position position="1"/>
    </location>
</feature>
<dbReference type="GO" id="GO:0031410">
    <property type="term" value="C:cytoplasmic vesicle"/>
    <property type="evidence" value="ECO:0007669"/>
    <property type="project" value="UniProtKB-KW"/>
</dbReference>
<comment type="subcellular location">
    <subcellularLocation>
        <location evidence="4">Cytoplasm</location>
        <location evidence="4">Cytosol</location>
    </subcellularLocation>
    <subcellularLocation>
        <location evidence="3">Cytoplasmic vesicle</location>
        <location evidence="3">Autophagosome</location>
    </subcellularLocation>
    <subcellularLocation>
        <location evidence="2">Endoplasmic reticulum</location>
    </subcellularLocation>
    <subcellularLocation>
        <location evidence="1">Mitochondrion</location>
    </subcellularLocation>
</comment>
<evidence type="ECO:0000256" key="10">
    <source>
        <dbReference type="ARBA" id="ARBA00022807"/>
    </source>
</evidence>
<evidence type="ECO:0000256" key="6">
    <source>
        <dbReference type="ARBA" id="ARBA00022448"/>
    </source>
</evidence>
<dbReference type="EMBL" id="WEZZ01009251">
    <property type="protein sequence ID" value="NXP59691.1"/>
    <property type="molecule type" value="Genomic_DNA"/>
</dbReference>
<dbReference type="InterPro" id="IPR046792">
    <property type="entry name" value="Peptidase_C54_cat"/>
</dbReference>
<comment type="catalytic activity">
    <reaction evidence="17">
        <text>[protein]-C-terminal L-amino acid-glycyl-phosphatidylethanolamide + H2O = [protein]-C-terminal L-amino acid-glycine + a 1,2-diacyl-sn-glycero-3-phosphoethanolamine</text>
        <dbReference type="Rhea" id="RHEA:67548"/>
        <dbReference type="Rhea" id="RHEA-COMP:17323"/>
        <dbReference type="Rhea" id="RHEA-COMP:17324"/>
        <dbReference type="ChEBI" id="CHEBI:15377"/>
        <dbReference type="ChEBI" id="CHEBI:64612"/>
        <dbReference type="ChEBI" id="CHEBI:172940"/>
        <dbReference type="ChEBI" id="CHEBI:172941"/>
    </reaction>
    <physiologicalReaction direction="left-to-right" evidence="17">
        <dbReference type="Rhea" id="RHEA:67549"/>
    </physiologicalReaction>
</comment>
<evidence type="ECO:0000256" key="15">
    <source>
        <dbReference type="ARBA" id="ARBA00023329"/>
    </source>
</evidence>
<evidence type="ECO:0000256" key="3">
    <source>
        <dbReference type="ARBA" id="ARBA00004419"/>
    </source>
</evidence>
<dbReference type="GO" id="GO:0005783">
    <property type="term" value="C:endoplasmic reticulum"/>
    <property type="evidence" value="ECO:0007669"/>
    <property type="project" value="UniProtKB-SubCell"/>
</dbReference>
<dbReference type="GO" id="GO:0016485">
    <property type="term" value="P:protein processing"/>
    <property type="evidence" value="ECO:0007669"/>
    <property type="project" value="TreeGrafter"/>
</dbReference>
<keyword evidence="11" id="KW-0256">Endoplasmic reticulum</keyword>
<evidence type="ECO:0000256" key="16">
    <source>
        <dbReference type="ARBA" id="ARBA00029289"/>
    </source>
</evidence>
<keyword evidence="12 18" id="KW-0653">Protein transport</keyword>
<dbReference type="GO" id="GO:0000423">
    <property type="term" value="P:mitophagy"/>
    <property type="evidence" value="ECO:0007669"/>
    <property type="project" value="TreeGrafter"/>
</dbReference>
<keyword evidence="9 18" id="KW-0378">Hydrolase</keyword>
<name>A0A852ATZ1_9CORV</name>
<evidence type="ECO:0000256" key="5">
    <source>
        <dbReference type="ARBA" id="ARBA00010958"/>
    </source>
</evidence>
<evidence type="ECO:0000256" key="12">
    <source>
        <dbReference type="ARBA" id="ARBA00022927"/>
    </source>
</evidence>
<evidence type="ECO:0000256" key="4">
    <source>
        <dbReference type="ARBA" id="ARBA00004514"/>
    </source>
</evidence>
<sequence length="107" mass="11753">GEELIYLDPHTTQPAVEPGDGGCLPDDSFHCQHPPCRMSIAELDPSIAVGFFCNTEADFNDWCQQIKKLSLVRGALPMFELVERQPSHFSNPDVLNLTPGEATQGGR</sequence>
<comment type="catalytic activity">
    <reaction evidence="16">
        <text>[protein]-C-terminal L-amino acid-glycyl-phosphatidylserine + H2O = [protein]-C-terminal L-amino acid-glycine + a 1,2-diacyl-sn-glycero-3-phospho-L-serine</text>
        <dbReference type="Rhea" id="RHEA:67576"/>
        <dbReference type="Rhea" id="RHEA-COMP:17324"/>
        <dbReference type="Rhea" id="RHEA-COMP:17326"/>
        <dbReference type="ChEBI" id="CHEBI:15377"/>
        <dbReference type="ChEBI" id="CHEBI:57262"/>
        <dbReference type="ChEBI" id="CHEBI:172940"/>
        <dbReference type="ChEBI" id="CHEBI:172942"/>
    </reaction>
    <physiologicalReaction direction="left-to-right" evidence="16">
        <dbReference type="Rhea" id="RHEA:67577"/>
    </physiologicalReaction>
</comment>
<dbReference type="Proteomes" id="UP000614263">
    <property type="component" value="Unassembled WGS sequence"/>
</dbReference>
<dbReference type="GO" id="GO:0000045">
    <property type="term" value="P:autophagosome assembly"/>
    <property type="evidence" value="ECO:0007669"/>
    <property type="project" value="TreeGrafter"/>
</dbReference>
<feature type="region of interest" description="Disordered" evidence="19">
    <location>
        <begin position="88"/>
        <end position="107"/>
    </location>
</feature>
<dbReference type="GO" id="GO:0005776">
    <property type="term" value="C:autophagosome"/>
    <property type="evidence" value="ECO:0007669"/>
    <property type="project" value="UniProtKB-SubCell"/>
</dbReference>
<comment type="caution">
    <text evidence="21">The sequence shown here is derived from an EMBL/GenBank/DDBJ whole genome shotgun (WGS) entry which is preliminary data.</text>
</comment>
<dbReference type="GO" id="GO:0034727">
    <property type="term" value="P:piecemeal microautophagy of the nucleus"/>
    <property type="evidence" value="ECO:0007669"/>
    <property type="project" value="TreeGrafter"/>
</dbReference>
<evidence type="ECO:0000256" key="9">
    <source>
        <dbReference type="ARBA" id="ARBA00022801"/>
    </source>
</evidence>
<dbReference type="GO" id="GO:0015031">
    <property type="term" value="P:protein transport"/>
    <property type="evidence" value="ECO:0007669"/>
    <property type="project" value="UniProtKB-KW"/>
</dbReference>
<evidence type="ECO:0000256" key="18">
    <source>
        <dbReference type="RuleBase" id="RU363115"/>
    </source>
</evidence>
<dbReference type="GO" id="GO:0005739">
    <property type="term" value="C:mitochondrion"/>
    <property type="evidence" value="ECO:0007669"/>
    <property type="project" value="UniProtKB-SubCell"/>
</dbReference>
<evidence type="ECO:0000313" key="22">
    <source>
        <dbReference type="Proteomes" id="UP000614263"/>
    </source>
</evidence>
<protein>
    <recommendedName>
        <fullName evidence="18">Cysteine protease</fullName>
        <ecNumber evidence="18">3.4.22.-</ecNumber>
    </recommendedName>
</protein>
<keyword evidence="10" id="KW-0788">Thiol protease</keyword>
<dbReference type="GO" id="GO:0035973">
    <property type="term" value="P:aggrephagy"/>
    <property type="evidence" value="ECO:0007669"/>
    <property type="project" value="TreeGrafter"/>
</dbReference>
<evidence type="ECO:0000256" key="13">
    <source>
        <dbReference type="ARBA" id="ARBA00023006"/>
    </source>
</evidence>
<keyword evidence="6" id="KW-0813">Transport</keyword>
<evidence type="ECO:0000256" key="7">
    <source>
        <dbReference type="ARBA" id="ARBA00022490"/>
    </source>
</evidence>
<keyword evidence="14" id="KW-0496">Mitochondrion</keyword>
<dbReference type="PANTHER" id="PTHR22624">
    <property type="entry name" value="CYSTEINE PROTEASE ATG4"/>
    <property type="match status" value="1"/>
</dbReference>
<keyword evidence="15" id="KW-0968">Cytoplasmic vesicle</keyword>
<keyword evidence="7 18" id="KW-0963">Cytoplasm</keyword>
<feature type="non-terminal residue" evidence="21">
    <location>
        <position position="107"/>
    </location>
</feature>
<evidence type="ECO:0000256" key="17">
    <source>
        <dbReference type="ARBA" id="ARBA00029362"/>
    </source>
</evidence>
<keyword evidence="13 18" id="KW-0072">Autophagy</keyword>
<feature type="domain" description="Peptidase C54 catalytic" evidence="20">
    <location>
        <begin position="1"/>
        <end position="65"/>
    </location>
</feature>
<dbReference type="GO" id="GO:0019786">
    <property type="term" value="F:protein-phosphatidylethanolamide deconjugating activity"/>
    <property type="evidence" value="ECO:0007669"/>
    <property type="project" value="InterPro"/>
</dbReference>
<evidence type="ECO:0000256" key="2">
    <source>
        <dbReference type="ARBA" id="ARBA00004240"/>
    </source>
</evidence>
<dbReference type="AlphaFoldDB" id="A0A852ATZ1"/>
<keyword evidence="22" id="KW-1185">Reference proteome</keyword>
<comment type="function">
    <text evidence="18">Cysteine protease that plays a key role in autophagy by mediating both proteolytic activation and delipidation of ATG8 family proteins.</text>
</comment>
<dbReference type="PANTHER" id="PTHR22624:SF39">
    <property type="entry name" value="CYSTEINE PROTEASE ATG4B"/>
    <property type="match status" value="1"/>
</dbReference>
<reference evidence="21" key="1">
    <citation type="submission" date="2019-10" db="EMBL/GenBank/DDBJ databases">
        <title>Bird 10,000 Genomes (B10K) Project - Family phase.</title>
        <authorList>
            <person name="Zhang G."/>
        </authorList>
    </citation>
    <scope>NUCLEOTIDE SEQUENCE</scope>
    <source>
        <strain evidence="21">B10K-DU-002-57</strain>
        <tissue evidence="21">Muscle</tissue>
    </source>
</reference>